<dbReference type="EMBL" id="GEDC01027765">
    <property type="protein sequence ID" value="JAS09533.1"/>
    <property type="molecule type" value="Transcribed_RNA"/>
</dbReference>
<dbReference type="InterPro" id="IPR001394">
    <property type="entry name" value="Peptidase_C19_UCH"/>
</dbReference>
<comment type="similarity">
    <text evidence="1">Belongs to the peptidase C19 family.</text>
</comment>
<evidence type="ECO:0000313" key="4">
    <source>
        <dbReference type="EMBL" id="JAS09533.1"/>
    </source>
</evidence>
<proteinExistence type="inferred from homology"/>
<protein>
    <recommendedName>
        <fullName evidence="3">USP domain-containing protein</fullName>
    </recommendedName>
</protein>
<dbReference type="GO" id="GO:0016477">
    <property type="term" value="P:cell migration"/>
    <property type="evidence" value="ECO:0007669"/>
    <property type="project" value="TreeGrafter"/>
</dbReference>
<sequence length="759" mass="87191">MDPYTVSGLAKQEGEMIDCDYGTKAVCTKYQLSGIVVHSGQASGGHYYSYILHRQGDGSSKWYKFDDGDVSECKMEDEEEMKTQCFGGDYMGEVFDHILKRMSYRRQKRWWNAYMLYYTRLDVEESNLVKSINQLSLSDNKIGVMKMPAAIERSVRRQNIKFMHNRNQFSAEYFQFMRKLASCNIPPLNRQQNIDKLNTDAEDLSMLSVQLVSKFLFHTGFHTKKTLRGNATDWNDALCYHLRSFKSVRAWFAHNVLFKHPHRFCEYLLSCPSTEVRSAFVKIIVFLAHFSLQDGYCPPPMLNAHTILLDRKATMSDHLLMAVLSLLHKEVSEHGRHLSHYFSLFNMYASFGIQEKTQLLKLNVPTLFMLVSLDEGTGPAIKYQYPEFTKLHTVVSQLIRCCDVTSKTQVSRPTLNLQPNPYRDLSCPEYIMPIQPQAADILFNRSSYIKKLIEDSQLTEEGMKLLQFCCWENPHLSRVVLCELLWQIAFAYCHELRHYMDLLLGMLFIEDSWQSHRIHNAFKGMPDEREGLFDTIQRSKNHYQKRAYQCMKCLVALLSKCPIAYSMLNSSADLKVKWTHAVEWLQDELDRRPYAPNTYNNWSPPAQSNESTNGYFLERSNSAKKTLEQACDLCPDEEPEVEENSEEGESSQVDESQSPPVNKANMTNTNSGTSSNQGVLRYNANRNIDPYYTVLDTRDILFARNDTTTDTISTGEEVAEPVPFTPASGTQTVSDVSITEEEVSNVDLDKVPGYEASGR</sequence>
<dbReference type="InterPro" id="IPR021905">
    <property type="entry name" value="DUF3517"/>
</dbReference>
<evidence type="ECO:0000259" key="3">
    <source>
        <dbReference type="PROSITE" id="PS50235"/>
    </source>
</evidence>
<accession>A0A1B6C7R0</accession>
<dbReference type="GO" id="GO:0016579">
    <property type="term" value="P:protein deubiquitination"/>
    <property type="evidence" value="ECO:0007669"/>
    <property type="project" value="InterPro"/>
</dbReference>
<dbReference type="Pfam" id="PF12030">
    <property type="entry name" value="DUF3517"/>
    <property type="match status" value="1"/>
</dbReference>
<dbReference type="InterPro" id="IPR050164">
    <property type="entry name" value="Peptidase_C19"/>
</dbReference>
<dbReference type="Pfam" id="PF00443">
    <property type="entry name" value="UCH"/>
    <property type="match status" value="1"/>
</dbReference>
<feature type="domain" description="USP" evidence="3">
    <location>
        <begin position="1"/>
        <end position="121"/>
    </location>
</feature>
<evidence type="ECO:0000256" key="2">
    <source>
        <dbReference type="SAM" id="MobiDB-lite"/>
    </source>
</evidence>
<dbReference type="PANTHER" id="PTHR24006:SF925">
    <property type="entry name" value="UBIQUITINYL HYDROLASE 1"/>
    <property type="match status" value="1"/>
</dbReference>
<feature type="region of interest" description="Disordered" evidence="2">
    <location>
        <begin position="636"/>
        <end position="678"/>
    </location>
</feature>
<dbReference type="Gene3D" id="3.90.70.10">
    <property type="entry name" value="Cysteine proteinases"/>
    <property type="match status" value="1"/>
</dbReference>
<dbReference type="InterPro" id="IPR028889">
    <property type="entry name" value="USP"/>
</dbReference>
<feature type="compositionally biased region" description="Polar residues" evidence="2">
    <location>
        <begin position="653"/>
        <end position="666"/>
    </location>
</feature>
<dbReference type="PANTHER" id="PTHR24006">
    <property type="entry name" value="UBIQUITIN CARBOXYL-TERMINAL HYDROLASE"/>
    <property type="match status" value="1"/>
</dbReference>
<organism evidence="4">
    <name type="scientific">Clastoptera arizonana</name>
    <name type="common">Arizona spittle bug</name>
    <dbReference type="NCBI Taxonomy" id="38151"/>
    <lineage>
        <taxon>Eukaryota</taxon>
        <taxon>Metazoa</taxon>
        <taxon>Ecdysozoa</taxon>
        <taxon>Arthropoda</taxon>
        <taxon>Hexapoda</taxon>
        <taxon>Insecta</taxon>
        <taxon>Pterygota</taxon>
        <taxon>Neoptera</taxon>
        <taxon>Paraneoptera</taxon>
        <taxon>Hemiptera</taxon>
        <taxon>Auchenorrhyncha</taxon>
        <taxon>Cercopoidea</taxon>
        <taxon>Clastopteridae</taxon>
        <taxon>Clastoptera</taxon>
    </lineage>
</organism>
<dbReference type="InterPro" id="IPR018200">
    <property type="entry name" value="USP_CS"/>
</dbReference>
<feature type="compositionally biased region" description="Acidic residues" evidence="2">
    <location>
        <begin position="636"/>
        <end position="649"/>
    </location>
</feature>
<gene>
    <name evidence="4" type="ORF">g.27206</name>
</gene>
<dbReference type="PROSITE" id="PS00973">
    <property type="entry name" value="USP_2"/>
    <property type="match status" value="1"/>
</dbReference>
<dbReference type="GO" id="GO:0004843">
    <property type="term" value="F:cysteine-type deubiquitinase activity"/>
    <property type="evidence" value="ECO:0007669"/>
    <property type="project" value="InterPro"/>
</dbReference>
<name>A0A1B6C7R0_9HEMI</name>
<dbReference type="GO" id="GO:0005634">
    <property type="term" value="C:nucleus"/>
    <property type="evidence" value="ECO:0007669"/>
    <property type="project" value="TreeGrafter"/>
</dbReference>
<dbReference type="GO" id="GO:0005829">
    <property type="term" value="C:cytosol"/>
    <property type="evidence" value="ECO:0007669"/>
    <property type="project" value="TreeGrafter"/>
</dbReference>
<dbReference type="InterPro" id="IPR038765">
    <property type="entry name" value="Papain-like_cys_pep_sf"/>
</dbReference>
<evidence type="ECO:0000256" key="1">
    <source>
        <dbReference type="ARBA" id="ARBA00009085"/>
    </source>
</evidence>
<dbReference type="PROSITE" id="PS50235">
    <property type="entry name" value="USP_3"/>
    <property type="match status" value="1"/>
</dbReference>
<reference evidence="4" key="1">
    <citation type="submission" date="2015-12" db="EMBL/GenBank/DDBJ databases">
        <title>De novo transcriptome assembly of four potential Pierce s Disease insect vectors from Arizona vineyards.</title>
        <authorList>
            <person name="Tassone E.E."/>
        </authorList>
    </citation>
    <scope>NUCLEOTIDE SEQUENCE</scope>
</reference>
<dbReference type="SUPFAM" id="SSF54001">
    <property type="entry name" value="Cysteine proteinases"/>
    <property type="match status" value="1"/>
</dbReference>
<dbReference type="AlphaFoldDB" id="A0A1B6C7R0"/>
<feature type="compositionally biased region" description="Low complexity" evidence="2">
    <location>
        <begin position="667"/>
        <end position="676"/>
    </location>
</feature>